<evidence type="ECO:0000313" key="4">
    <source>
        <dbReference type="Proteomes" id="UP001175228"/>
    </source>
</evidence>
<feature type="compositionally biased region" description="Low complexity" evidence="1">
    <location>
        <begin position="80"/>
        <end position="156"/>
    </location>
</feature>
<feature type="region of interest" description="Disordered" evidence="1">
    <location>
        <begin position="551"/>
        <end position="577"/>
    </location>
</feature>
<protein>
    <submittedName>
        <fullName evidence="3">Uncharacterized protein</fullName>
    </submittedName>
</protein>
<feature type="compositionally biased region" description="Polar residues" evidence="1">
    <location>
        <begin position="702"/>
        <end position="712"/>
    </location>
</feature>
<feature type="transmembrane region" description="Helical" evidence="2">
    <location>
        <begin position="166"/>
        <end position="189"/>
    </location>
</feature>
<gene>
    <name evidence="3" type="ORF">EDD18DRAFT_1170320</name>
</gene>
<comment type="caution">
    <text evidence="3">The sequence shown here is derived from an EMBL/GenBank/DDBJ whole genome shotgun (WGS) entry which is preliminary data.</text>
</comment>
<reference evidence="3" key="1">
    <citation type="submission" date="2023-06" db="EMBL/GenBank/DDBJ databases">
        <authorList>
            <consortium name="Lawrence Berkeley National Laboratory"/>
            <person name="Ahrendt S."/>
            <person name="Sahu N."/>
            <person name="Indic B."/>
            <person name="Wong-Bajracharya J."/>
            <person name="Merenyi Z."/>
            <person name="Ke H.-M."/>
            <person name="Monk M."/>
            <person name="Kocsube S."/>
            <person name="Drula E."/>
            <person name="Lipzen A."/>
            <person name="Balint B."/>
            <person name="Henrissat B."/>
            <person name="Andreopoulos B."/>
            <person name="Martin F.M."/>
            <person name="Harder C.B."/>
            <person name="Rigling D."/>
            <person name="Ford K.L."/>
            <person name="Foster G.D."/>
            <person name="Pangilinan J."/>
            <person name="Papanicolaou A."/>
            <person name="Barry K."/>
            <person name="LaButti K."/>
            <person name="Viragh M."/>
            <person name="Koriabine M."/>
            <person name="Yan M."/>
            <person name="Riley R."/>
            <person name="Champramary S."/>
            <person name="Plett K.L."/>
            <person name="Tsai I.J."/>
            <person name="Slot J."/>
            <person name="Sipos G."/>
            <person name="Plett J."/>
            <person name="Nagy L.G."/>
            <person name="Grigoriev I.V."/>
        </authorList>
    </citation>
    <scope>NUCLEOTIDE SEQUENCE</scope>
    <source>
        <strain evidence="3">HWK02</strain>
    </source>
</reference>
<feature type="compositionally biased region" description="Basic residues" evidence="1">
    <location>
        <begin position="245"/>
        <end position="260"/>
    </location>
</feature>
<organism evidence="3 4">
    <name type="scientific">Armillaria luteobubalina</name>
    <dbReference type="NCBI Taxonomy" id="153913"/>
    <lineage>
        <taxon>Eukaryota</taxon>
        <taxon>Fungi</taxon>
        <taxon>Dikarya</taxon>
        <taxon>Basidiomycota</taxon>
        <taxon>Agaricomycotina</taxon>
        <taxon>Agaricomycetes</taxon>
        <taxon>Agaricomycetidae</taxon>
        <taxon>Agaricales</taxon>
        <taxon>Marasmiineae</taxon>
        <taxon>Physalacriaceae</taxon>
        <taxon>Armillaria</taxon>
    </lineage>
</organism>
<evidence type="ECO:0000256" key="1">
    <source>
        <dbReference type="SAM" id="MobiDB-lite"/>
    </source>
</evidence>
<feature type="compositionally biased region" description="Basic and acidic residues" evidence="1">
    <location>
        <begin position="209"/>
        <end position="219"/>
    </location>
</feature>
<keyword evidence="4" id="KW-1185">Reference proteome</keyword>
<sequence>MADTTQAFPPWLTEVVSTVTDDSGIPLATVTSVMYLPLTYYGPSIPLGSDWTYGGLTSPASTATSVTDTSITTATPITSTTTATPITSSSTIPSTISTTPSTSSSIPSSAIPSSSSTSSSSNSLTSSIFASSSSSSPLTATSTSSSSSAPTSPSISQGGHLSKSQIGGLIAGCVLALVVLLGIGICYLYSRDRRRRRHLGEDDQEKDYVMVDPEFRRPGEGSPRGSGEEVDPFLQQSRGAPAVPPKRRGGAKPGPFKRKAAPTEAKNVPMDGSVSTNSSGKNTSSTGSGYGSLLDRPTIHFDPEDEYRPGYNPSGSEPLHTLVEESALQASDDGNTDFGPPMPPPRLVDPESRSSRDSSRNSKQTHRSSYPIDGDEPAMLATARRVRVEDLGPRTSPLSSNSPLDAHEEPHPSTSAAARHSGGLLGLGSLAGLGRFSNMFKSLDSSSRRHSRLPSDDLESSQALLGDVSPEMTDQRLLGPAMSSMSDRPMSSVSAKSAASGATVYHDAQSSIPSTPVLAGVPVLTPPPRALAAPNQAELGIWSPGSVERMRHHASVPGDSSVAETSTAPSVPTSPVTPVFTGQIDILDMPAPRGISPFTSASSMKDTPSNSSFGTKLLSYPPGLIKSMPPRTWGDISGTTSSMGSFAGGSDGNTGISIDVLEEEPPSAGDGWRSLAGVVPSGVDEVGRRTTFGLPHFIHQPGHSSEQGSLHSMRSHLSPGSRSSAGSAPASLRDPSTGSGSSKSHGTAGHSSLAHSGSISSDGRHRYRVQGPMSPALSAFGPASPAASLVSPHRAHFSAAVIHARHGNDSGPISPLPWAGGLDPNWKPT</sequence>
<feature type="compositionally biased region" description="Low complexity" evidence="1">
    <location>
        <begin position="272"/>
        <end position="287"/>
    </location>
</feature>
<feature type="compositionally biased region" description="Basic and acidic residues" evidence="1">
    <location>
        <begin position="348"/>
        <end position="360"/>
    </location>
</feature>
<evidence type="ECO:0000313" key="3">
    <source>
        <dbReference type="EMBL" id="KAK0495673.1"/>
    </source>
</evidence>
<keyword evidence="2" id="KW-1133">Transmembrane helix</keyword>
<evidence type="ECO:0000256" key="2">
    <source>
        <dbReference type="SAM" id="Phobius"/>
    </source>
</evidence>
<feature type="compositionally biased region" description="Low complexity" evidence="1">
    <location>
        <begin position="565"/>
        <end position="577"/>
    </location>
</feature>
<feature type="region of interest" description="Disordered" evidence="1">
    <location>
        <begin position="445"/>
        <end position="472"/>
    </location>
</feature>
<feature type="compositionally biased region" description="Low complexity" evidence="1">
    <location>
        <begin position="717"/>
        <end position="761"/>
    </location>
</feature>
<dbReference type="Proteomes" id="UP001175228">
    <property type="component" value="Unassembled WGS sequence"/>
</dbReference>
<dbReference type="EMBL" id="JAUEPU010000017">
    <property type="protein sequence ID" value="KAK0495673.1"/>
    <property type="molecule type" value="Genomic_DNA"/>
</dbReference>
<accession>A0AA39UNJ5</accession>
<name>A0AA39UNJ5_9AGAR</name>
<proteinExistence type="predicted"/>
<feature type="compositionally biased region" description="Basic and acidic residues" evidence="1">
    <location>
        <begin position="297"/>
        <end position="308"/>
    </location>
</feature>
<feature type="region of interest" description="Disordered" evidence="1">
    <location>
        <begin position="80"/>
        <end position="161"/>
    </location>
</feature>
<dbReference type="AlphaFoldDB" id="A0AA39UNJ5"/>
<keyword evidence="2" id="KW-0812">Transmembrane</keyword>
<keyword evidence="2" id="KW-0472">Membrane</keyword>
<feature type="region of interest" description="Disordered" evidence="1">
    <location>
        <begin position="641"/>
        <end position="676"/>
    </location>
</feature>
<feature type="region of interest" description="Disordered" evidence="1">
    <location>
        <begin position="694"/>
        <end position="773"/>
    </location>
</feature>
<feature type="region of interest" description="Disordered" evidence="1">
    <location>
        <begin position="209"/>
        <end position="420"/>
    </location>
</feature>